<accession>A0A0C3EJP6</accession>
<keyword evidence="2" id="KW-1185">Reference proteome</keyword>
<reference evidence="2" key="2">
    <citation type="submission" date="2015-01" db="EMBL/GenBank/DDBJ databases">
        <title>Evolutionary Origins and Diversification of the Mycorrhizal Mutualists.</title>
        <authorList>
            <consortium name="DOE Joint Genome Institute"/>
            <consortium name="Mycorrhizal Genomics Consortium"/>
            <person name="Kohler A."/>
            <person name="Kuo A."/>
            <person name="Nagy L.G."/>
            <person name="Floudas D."/>
            <person name="Copeland A."/>
            <person name="Barry K.W."/>
            <person name="Cichocki N."/>
            <person name="Veneault-Fourrey C."/>
            <person name="LaButti K."/>
            <person name="Lindquist E.A."/>
            <person name="Lipzen A."/>
            <person name="Lundell T."/>
            <person name="Morin E."/>
            <person name="Murat C."/>
            <person name="Riley R."/>
            <person name="Ohm R."/>
            <person name="Sun H."/>
            <person name="Tunlid A."/>
            <person name="Henrissat B."/>
            <person name="Grigoriev I.V."/>
            <person name="Hibbett D.S."/>
            <person name="Martin F."/>
        </authorList>
    </citation>
    <scope>NUCLEOTIDE SEQUENCE [LARGE SCALE GENOMIC DNA]</scope>
    <source>
        <strain evidence="2">Foug A</strain>
    </source>
</reference>
<sequence>MISSSEATPTHLSASLWCSRLFLRVVSRPFTAQENLVSPYPQHVQADYVGSLFFWYPAFMHHLEDSVKSRQSEGESLFVTCVYQVPSGKAICRPTCAWGMPLLIISANSLASLMMGSPFPSTLSVSELESGGTM</sequence>
<gene>
    <name evidence="1" type="ORF">SCLCIDRAFT_1209267</name>
</gene>
<reference evidence="1 2" key="1">
    <citation type="submission" date="2014-04" db="EMBL/GenBank/DDBJ databases">
        <authorList>
            <consortium name="DOE Joint Genome Institute"/>
            <person name="Kuo A."/>
            <person name="Kohler A."/>
            <person name="Nagy L.G."/>
            <person name="Floudas D."/>
            <person name="Copeland A."/>
            <person name="Barry K.W."/>
            <person name="Cichocki N."/>
            <person name="Veneault-Fourrey C."/>
            <person name="LaButti K."/>
            <person name="Lindquist E.A."/>
            <person name="Lipzen A."/>
            <person name="Lundell T."/>
            <person name="Morin E."/>
            <person name="Murat C."/>
            <person name="Sun H."/>
            <person name="Tunlid A."/>
            <person name="Henrissat B."/>
            <person name="Grigoriev I.V."/>
            <person name="Hibbett D.S."/>
            <person name="Martin F."/>
            <person name="Nordberg H.P."/>
            <person name="Cantor M.N."/>
            <person name="Hua S.X."/>
        </authorList>
    </citation>
    <scope>NUCLEOTIDE SEQUENCE [LARGE SCALE GENOMIC DNA]</scope>
    <source>
        <strain evidence="1 2">Foug A</strain>
    </source>
</reference>
<evidence type="ECO:0000313" key="2">
    <source>
        <dbReference type="Proteomes" id="UP000053989"/>
    </source>
</evidence>
<protein>
    <submittedName>
        <fullName evidence="1">Uncharacterized protein</fullName>
    </submittedName>
</protein>
<dbReference type="Proteomes" id="UP000053989">
    <property type="component" value="Unassembled WGS sequence"/>
</dbReference>
<dbReference type="EMBL" id="KN822009">
    <property type="protein sequence ID" value="KIM68459.1"/>
    <property type="molecule type" value="Genomic_DNA"/>
</dbReference>
<dbReference type="InParanoid" id="A0A0C3EJP6"/>
<proteinExistence type="predicted"/>
<organism evidence="1 2">
    <name type="scientific">Scleroderma citrinum Foug A</name>
    <dbReference type="NCBI Taxonomy" id="1036808"/>
    <lineage>
        <taxon>Eukaryota</taxon>
        <taxon>Fungi</taxon>
        <taxon>Dikarya</taxon>
        <taxon>Basidiomycota</taxon>
        <taxon>Agaricomycotina</taxon>
        <taxon>Agaricomycetes</taxon>
        <taxon>Agaricomycetidae</taxon>
        <taxon>Boletales</taxon>
        <taxon>Sclerodermatineae</taxon>
        <taxon>Sclerodermataceae</taxon>
        <taxon>Scleroderma</taxon>
    </lineage>
</organism>
<dbReference type="AlphaFoldDB" id="A0A0C3EJP6"/>
<dbReference type="HOGENOM" id="CLU_1897457_0_0_1"/>
<name>A0A0C3EJP6_9AGAM</name>
<evidence type="ECO:0000313" key="1">
    <source>
        <dbReference type="EMBL" id="KIM68459.1"/>
    </source>
</evidence>